<proteinExistence type="inferred from homology"/>
<name>A0ABT2WL65_9BACI</name>
<evidence type="ECO:0000259" key="3">
    <source>
        <dbReference type="Pfam" id="PF00210"/>
    </source>
</evidence>
<accession>A0ABT2WL65</accession>
<organism evidence="4 5">
    <name type="scientific">Pallidibacillus thermolactis</name>
    <dbReference type="NCBI Taxonomy" id="251051"/>
    <lineage>
        <taxon>Bacteria</taxon>
        <taxon>Bacillati</taxon>
        <taxon>Bacillota</taxon>
        <taxon>Bacilli</taxon>
        <taxon>Bacillales</taxon>
        <taxon>Bacillaceae</taxon>
        <taxon>Pallidibacillus</taxon>
    </lineage>
</organism>
<dbReference type="PROSITE" id="PS00818">
    <property type="entry name" value="DPS_1"/>
    <property type="match status" value="1"/>
</dbReference>
<dbReference type="InterPro" id="IPR023188">
    <property type="entry name" value="DPS_DNA-bd_CS"/>
</dbReference>
<dbReference type="PANTHER" id="PTHR42932:SF1">
    <property type="entry name" value="GENERAL STRESS PROTEIN 20U"/>
    <property type="match status" value="1"/>
</dbReference>
<comment type="caution">
    <text evidence="4">The sequence shown here is derived from an EMBL/GenBank/DDBJ whole genome shotgun (WGS) entry which is preliminary data.</text>
</comment>
<dbReference type="InterPro" id="IPR012347">
    <property type="entry name" value="Ferritin-like"/>
</dbReference>
<dbReference type="PIRSF" id="PIRSF005900">
    <property type="entry name" value="Dps"/>
    <property type="match status" value="1"/>
</dbReference>
<evidence type="ECO:0000256" key="2">
    <source>
        <dbReference type="RuleBase" id="RU003875"/>
    </source>
</evidence>
<protein>
    <submittedName>
        <fullName evidence="4">DNA starvation/stationary phase protection protein</fullName>
    </submittedName>
</protein>
<keyword evidence="5" id="KW-1185">Reference proteome</keyword>
<dbReference type="PRINTS" id="PR01346">
    <property type="entry name" value="HELNAPAPROT"/>
</dbReference>
<dbReference type="InterPro" id="IPR009078">
    <property type="entry name" value="Ferritin-like_SF"/>
</dbReference>
<evidence type="ECO:0000256" key="1">
    <source>
        <dbReference type="ARBA" id="ARBA00009497"/>
    </source>
</evidence>
<dbReference type="Pfam" id="PF00210">
    <property type="entry name" value="Ferritin"/>
    <property type="match status" value="1"/>
</dbReference>
<evidence type="ECO:0000313" key="5">
    <source>
        <dbReference type="Proteomes" id="UP001208656"/>
    </source>
</evidence>
<evidence type="ECO:0000313" key="4">
    <source>
        <dbReference type="EMBL" id="MCU9594737.1"/>
    </source>
</evidence>
<dbReference type="InterPro" id="IPR008331">
    <property type="entry name" value="Ferritin_DPS_dom"/>
</dbReference>
<comment type="similarity">
    <text evidence="1 2">Belongs to the Dps family.</text>
</comment>
<dbReference type="SUPFAM" id="SSF47240">
    <property type="entry name" value="Ferritin-like"/>
    <property type="match status" value="1"/>
</dbReference>
<feature type="domain" description="Ferritin/DPS" evidence="3">
    <location>
        <begin position="8"/>
        <end position="144"/>
    </location>
</feature>
<dbReference type="PANTHER" id="PTHR42932">
    <property type="entry name" value="GENERAL STRESS PROTEIN 20U"/>
    <property type="match status" value="1"/>
</dbReference>
<gene>
    <name evidence="4" type="ORF">OEV82_09845</name>
</gene>
<reference evidence="4 5" key="1">
    <citation type="submission" date="2022-10" db="EMBL/GenBank/DDBJ databases">
        <title>Description of Fervidibacillus gen. nov. in the family Fervidibacillaceae fam. nov. with two species, Fervidibacillus albus sp. nov., and Fervidibacillus halotolerans sp. nov., isolated from tidal flat sediments.</title>
        <authorList>
            <person name="Kwon K.K."/>
            <person name="Yang S.-H."/>
        </authorList>
    </citation>
    <scope>NUCLEOTIDE SEQUENCE [LARGE SCALE GENOMIC DNA]</scope>
    <source>
        <strain evidence="4 5">DSM 23332</strain>
    </source>
</reference>
<dbReference type="InterPro" id="IPR002177">
    <property type="entry name" value="DPS_DNA-bd"/>
</dbReference>
<dbReference type="EMBL" id="JAOUSE010000028">
    <property type="protein sequence ID" value="MCU9594737.1"/>
    <property type="molecule type" value="Genomic_DNA"/>
</dbReference>
<dbReference type="RefSeq" id="WP_173661417.1">
    <property type="nucleotide sequence ID" value="NZ_JAOUSE010000028.1"/>
</dbReference>
<dbReference type="CDD" id="cd01043">
    <property type="entry name" value="DPS"/>
    <property type="match status" value="1"/>
</dbReference>
<dbReference type="Gene3D" id="1.20.1260.10">
    <property type="match status" value="1"/>
</dbReference>
<sequence length="145" mass="16702">MDQQLKDKMNLILADLQVFYMKLHHFHWFVKGPHFFTLHEKFEELYEEVTGHSDDVAERLLQKGETPISTLKESLELASIKEATSKGTDREMVTEIVQDLESINKNLLETIEIASDSGDEVTVDLLLGISSSFEKHIWMYKAFLG</sequence>
<dbReference type="Proteomes" id="UP001208656">
    <property type="component" value="Unassembled WGS sequence"/>
</dbReference>